<sequence length="81" mass="8850">MSLFLDRPRVHRAVTDEPHRDFLVLMEDVVARGAGPRDAARPLSVDEAACGVRGLARMHGAFWGERITENPALDAVDSQPG</sequence>
<protein>
    <submittedName>
        <fullName evidence="1">Ecdysteroid 22-kinase family protein</fullName>
    </submittedName>
</protein>
<gene>
    <name evidence="1" type="ORF">MIU77_10685</name>
</gene>
<evidence type="ECO:0000313" key="2">
    <source>
        <dbReference type="Proteomes" id="UP001055200"/>
    </source>
</evidence>
<proteinExistence type="predicted"/>
<reference evidence="1" key="1">
    <citation type="submission" date="2022-08" db="EMBL/GenBank/DDBJ databases">
        <title>Complete genome sequence of 14 non-tuberculosis mycobacteria type-strains.</title>
        <authorList>
            <person name="Igarashi Y."/>
            <person name="Osugi A."/>
            <person name="Mitarai S."/>
        </authorList>
    </citation>
    <scope>NUCLEOTIDE SEQUENCE</scope>
    <source>
        <strain evidence="1">DSM 45575</strain>
    </source>
</reference>
<evidence type="ECO:0000313" key="1">
    <source>
        <dbReference type="EMBL" id="ULN51390.1"/>
    </source>
</evidence>
<organism evidence="1 2">
    <name type="scientific">Mycolicibacillus parakoreensis</name>
    <dbReference type="NCBI Taxonomy" id="1069221"/>
    <lineage>
        <taxon>Bacteria</taxon>
        <taxon>Bacillati</taxon>
        <taxon>Actinomycetota</taxon>
        <taxon>Actinomycetes</taxon>
        <taxon>Mycobacteriales</taxon>
        <taxon>Mycobacteriaceae</taxon>
        <taxon>Mycolicibacillus</taxon>
    </lineage>
</organism>
<dbReference type="EMBL" id="CP092365">
    <property type="protein sequence ID" value="ULN51390.1"/>
    <property type="molecule type" value="Genomic_DNA"/>
</dbReference>
<accession>A0ABY3TYH2</accession>
<name>A0ABY3TYH2_9MYCO</name>
<dbReference type="Proteomes" id="UP001055200">
    <property type="component" value="Chromosome"/>
</dbReference>
<keyword evidence="2" id="KW-1185">Reference proteome</keyword>
<dbReference type="RefSeq" id="WP_240169673.1">
    <property type="nucleotide sequence ID" value="NZ_CP092365.1"/>
</dbReference>